<dbReference type="GO" id="GO:0015697">
    <property type="term" value="P:quaternary ammonium group transport"/>
    <property type="evidence" value="ECO:0007669"/>
    <property type="project" value="UniProtKB-ARBA"/>
</dbReference>
<gene>
    <name evidence="12" type="ORF">ADINL_2455</name>
</gene>
<proteinExistence type="predicted"/>
<name>A0A063Y3I8_9GAMM</name>
<comment type="caution">
    <text evidence="12">The sequence shown here is derived from an EMBL/GenBank/DDBJ whole genome shotgun (WGS) entry which is preliminary data.</text>
</comment>
<dbReference type="SMART" id="SM00382">
    <property type="entry name" value="AAA"/>
    <property type="match status" value="1"/>
</dbReference>
<feature type="domain" description="ABC transporter" evidence="11">
    <location>
        <begin position="8"/>
        <end position="241"/>
    </location>
</feature>
<dbReference type="AlphaFoldDB" id="A0A063Y3I8"/>
<keyword evidence="1" id="KW-0813">Transport</keyword>
<dbReference type="PANTHER" id="PTHR42781:SF5">
    <property type="entry name" value="PUTRESCINE TRANSPORT ATP-BINDING PROTEIN POTG"/>
    <property type="match status" value="1"/>
</dbReference>
<keyword evidence="5" id="KW-0547">Nucleotide-binding</keyword>
<evidence type="ECO:0000256" key="3">
    <source>
        <dbReference type="ARBA" id="ARBA00022496"/>
    </source>
</evidence>
<dbReference type="InterPro" id="IPR050093">
    <property type="entry name" value="ABC_SmlMolc_Importer"/>
</dbReference>
<dbReference type="PANTHER" id="PTHR42781">
    <property type="entry name" value="SPERMIDINE/PUTRESCINE IMPORT ATP-BINDING PROTEIN POTA"/>
    <property type="match status" value="1"/>
</dbReference>
<reference evidence="12 13" key="1">
    <citation type="journal article" date="2005" name="Int. J. Syst. Evol. Microbiol.">
        <title>Nitrincola lacisaponensis gen. nov., sp. nov., a novel alkaliphilic bacterium isolated from an alkaline, saline lake.</title>
        <authorList>
            <person name="Dimitriu P.A."/>
            <person name="Shukla S.K."/>
            <person name="Conradt J."/>
            <person name="Marquez M.C."/>
            <person name="Ventosa A."/>
            <person name="Maglia A."/>
            <person name="Peyton B.M."/>
            <person name="Pinkart H.C."/>
            <person name="Mormile M.R."/>
        </authorList>
    </citation>
    <scope>NUCLEOTIDE SEQUENCE [LARGE SCALE GENOMIC DNA]</scope>
    <source>
        <strain evidence="12 13">4CA</strain>
    </source>
</reference>
<dbReference type="Pfam" id="PF00005">
    <property type="entry name" value="ABC_tran"/>
    <property type="match status" value="1"/>
</dbReference>
<evidence type="ECO:0000256" key="2">
    <source>
        <dbReference type="ARBA" id="ARBA00022475"/>
    </source>
</evidence>
<dbReference type="RefSeq" id="WP_036548300.1">
    <property type="nucleotide sequence ID" value="NZ_JMSZ01000032.1"/>
</dbReference>
<evidence type="ECO:0000256" key="4">
    <source>
        <dbReference type="ARBA" id="ARBA00022519"/>
    </source>
</evidence>
<dbReference type="FunFam" id="3.40.50.300:FF:000425">
    <property type="entry name" value="Probable ABC transporter, ATP-binding subunit"/>
    <property type="match status" value="1"/>
</dbReference>
<evidence type="ECO:0000259" key="11">
    <source>
        <dbReference type="PROSITE" id="PS50893"/>
    </source>
</evidence>
<keyword evidence="9" id="KW-0406">Ion transport</keyword>
<accession>A0A063Y3I8</accession>
<keyword evidence="6 12" id="KW-0067">ATP-binding</keyword>
<evidence type="ECO:0000256" key="6">
    <source>
        <dbReference type="ARBA" id="ARBA00022840"/>
    </source>
</evidence>
<evidence type="ECO:0000256" key="8">
    <source>
        <dbReference type="ARBA" id="ARBA00023004"/>
    </source>
</evidence>
<keyword evidence="10" id="KW-0472">Membrane</keyword>
<keyword evidence="13" id="KW-1185">Reference proteome</keyword>
<dbReference type="InterPro" id="IPR017871">
    <property type="entry name" value="ABC_transporter-like_CS"/>
</dbReference>
<dbReference type="GO" id="GO:0016020">
    <property type="term" value="C:membrane"/>
    <property type="evidence" value="ECO:0007669"/>
    <property type="project" value="InterPro"/>
</dbReference>
<organism evidence="12 13">
    <name type="scientific">Nitrincola lacisaponensis</name>
    <dbReference type="NCBI Taxonomy" id="267850"/>
    <lineage>
        <taxon>Bacteria</taxon>
        <taxon>Pseudomonadati</taxon>
        <taxon>Pseudomonadota</taxon>
        <taxon>Gammaproteobacteria</taxon>
        <taxon>Oceanospirillales</taxon>
        <taxon>Oceanospirillaceae</taxon>
        <taxon>Nitrincola</taxon>
    </lineage>
</organism>
<protein>
    <submittedName>
        <fullName evidence="12">Ferric iron ABC transporter, ATP-binding protein</fullName>
    </submittedName>
</protein>
<dbReference type="InterPro" id="IPR003593">
    <property type="entry name" value="AAA+_ATPase"/>
</dbReference>
<dbReference type="STRING" id="267850.ADINL_2455"/>
<dbReference type="InterPro" id="IPR027417">
    <property type="entry name" value="P-loop_NTPase"/>
</dbReference>
<evidence type="ECO:0000256" key="7">
    <source>
        <dbReference type="ARBA" id="ARBA00022967"/>
    </source>
</evidence>
<dbReference type="Proteomes" id="UP000027318">
    <property type="component" value="Unassembled WGS sequence"/>
</dbReference>
<dbReference type="PATRIC" id="fig|267850.7.peg.2423"/>
<dbReference type="GO" id="GO:0005524">
    <property type="term" value="F:ATP binding"/>
    <property type="evidence" value="ECO:0007669"/>
    <property type="project" value="UniProtKB-KW"/>
</dbReference>
<evidence type="ECO:0000313" key="12">
    <source>
        <dbReference type="EMBL" id="KDE39326.1"/>
    </source>
</evidence>
<keyword evidence="2" id="KW-1003">Cell membrane</keyword>
<evidence type="ECO:0000256" key="5">
    <source>
        <dbReference type="ARBA" id="ARBA00022741"/>
    </source>
</evidence>
<dbReference type="GO" id="GO:0015408">
    <property type="term" value="F:ABC-type ferric iron transporter activity"/>
    <property type="evidence" value="ECO:0007669"/>
    <property type="project" value="InterPro"/>
</dbReference>
<dbReference type="InterPro" id="IPR015853">
    <property type="entry name" value="ABC_transpr_FbpC"/>
</dbReference>
<dbReference type="InterPro" id="IPR003439">
    <property type="entry name" value="ABC_transporter-like_ATP-bd"/>
</dbReference>
<dbReference type="OrthoDB" id="9802264at2"/>
<keyword evidence="8" id="KW-0408">Iron</keyword>
<dbReference type="GO" id="GO:0016887">
    <property type="term" value="F:ATP hydrolysis activity"/>
    <property type="evidence" value="ECO:0007669"/>
    <property type="project" value="InterPro"/>
</dbReference>
<dbReference type="SUPFAM" id="SSF52540">
    <property type="entry name" value="P-loop containing nucleoside triphosphate hydrolases"/>
    <property type="match status" value="1"/>
</dbReference>
<evidence type="ECO:0000313" key="13">
    <source>
        <dbReference type="Proteomes" id="UP000027318"/>
    </source>
</evidence>
<dbReference type="CDD" id="cd03259">
    <property type="entry name" value="ABC_Carb_Solutes_like"/>
    <property type="match status" value="1"/>
</dbReference>
<keyword evidence="7" id="KW-1278">Translocase</keyword>
<dbReference type="Gene3D" id="3.40.50.300">
    <property type="entry name" value="P-loop containing nucleotide triphosphate hydrolases"/>
    <property type="match status" value="1"/>
</dbReference>
<evidence type="ECO:0000256" key="1">
    <source>
        <dbReference type="ARBA" id="ARBA00022448"/>
    </source>
</evidence>
<keyword evidence="4" id="KW-0997">Cell inner membrane</keyword>
<dbReference type="EMBL" id="JMSZ01000032">
    <property type="protein sequence ID" value="KDE39326.1"/>
    <property type="molecule type" value="Genomic_DNA"/>
</dbReference>
<sequence>MKQLDTGLQLKQIRHAFGSREVLKGVSVGAEAGELVCLLGSSGSGKSTLLRLAAGLEPIQQGRITIGGELVAEPGYQLPPERRGVGLMFQDFALFPHINVIQNVMFGLRGIAPKEALVRAQRLLERVGMADYQQAYPHTLSGGQQQRVALARALAPEPRVMLLDEPFSGLDTTLRAQVREETAHVLKERGVATLLVTHDPEEAMAMADRIKILGADGHLRQSGTPDEVYFRPADTFVAGLFGPINRLSGYVEQGYVPTPLGRVPAPGHADGAPVQILVRPEGLKIGVAGGVLVDLVSVRQLGVTKEITIRPCDMETGICPVEGQYKARILGPMHPVAEGKHRVAIDPDLAFVFPG</sequence>
<dbReference type="PROSITE" id="PS50893">
    <property type="entry name" value="ABC_TRANSPORTER_2"/>
    <property type="match status" value="1"/>
</dbReference>
<keyword evidence="3" id="KW-0410">Iron transport</keyword>
<dbReference type="PROSITE" id="PS00211">
    <property type="entry name" value="ABC_TRANSPORTER_1"/>
    <property type="match status" value="1"/>
</dbReference>
<evidence type="ECO:0000256" key="10">
    <source>
        <dbReference type="ARBA" id="ARBA00023136"/>
    </source>
</evidence>
<evidence type="ECO:0000256" key="9">
    <source>
        <dbReference type="ARBA" id="ARBA00023065"/>
    </source>
</evidence>